<protein>
    <submittedName>
        <fullName evidence="1">Uncharacterized protein</fullName>
    </submittedName>
</protein>
<evidence type="ECO:0000313" key="1">
    <source>
        <dbReference type="EMBL" id="VEI03006.1"/>
    </source>
</evidence>
<organism evidence="1 2">
    <name type="scientific">Acidipropionibacterium jensenii</name>
    <dbReference type="NCBI Taxonomy" id="1749"/>
    <lineage>
        <taxon>Bacteria</taxon>
        <taxon>Bacillati</taxon>
        <taxon>Actinomycetota</taxon>
        <taxon>Actinomycetes</taxon>
        <taxon>Propionibacteriales</taxon>
        <taxon>Propionibacteriaceae</taxon>
        <taxon>Acidipropionibacterium</taxon>
    </lineage>
</organism>
<dbReference type="InterPro" id="IPR006311">
    <property type="entry name" value="TAT_signal"/>
</dbReference>
<dbReference type="Proteomes" id="UP000277858">
    <property type="component" value="Chromosome"/>
</dbReference>
<reference evidence="1 2" key="1">
    <citation type="submission" date="2018-12" db="EMBL/GenBank/DDBJ databases">
        <authorList>
            <consortium name="Pathogen Informatics"/>
        </authorList>
    </citation>
    <scope>NUCLEOTIDE SEQUENCE [LARGE SCALE GENOMIC DNA]</scope>
    <source>
        <strain evidence="1 2">NCTC13652</strain>
    </source>
</reference>
<dbReference type="EMBL" id="LR134473">
    <property type="protein sequence ID" value="VEI03006.1"/>
    <property type="molecule type" value="Genomic_DNA"/>
</dbReference>
<keyword evidence="2" id="KW-1185">Reference proteome</keyword>
<dbReference type="RefSeq" id="WP_126412669.1">
    <property type="nucleotide sequence ID" value="NZ_LR134473.1"/>
</dbReference>
<name>A0A448NYJ0_9ACTN</name>
<dbReference type="AlphaFoldDB" id="A0A448NYJ0"/>
<sequence>MKDLNKPITVAGGMSRRTILKGAAWTAPVIAAAAAAPLAAASQTGNSPYHWGWNGGRADSSDGKEITIAETVYIQGPENSGGDARLFGNVKVVNSHGRQVFSQEFSAVLPEINGMSTSPLLRYQFTPGEGSETYTVTWNVTSATDSKGRTIPLIQPNFINGKTYEVQTWK</sequence>
<accession>A0A448NYJ0</accession>
<dbReference type="PROSITE" id="PS51318">
    <property type="entry name" value="TAT"/>
    <property type="match status" value="1"/>
</dbReference>
<proteinExistence type="predicted"/>
<gene>
    <name evidence="1" type="ORF">NCTC13652_01204</name>
</gene>
<evidence type="ECO:0000313" key="2">
    <source>
        <dbReference type="Proteomes" id="UP000277858"/>
    </source>
</evidence>